<accession>A0A9D4TT39</accession>
<sequence>MYCNIKRSQYWEKRAKDIADYDELVDEIYETVDNVETWMSGNARGPSIAFNLLYRLCQLKPDARQVRQMLDHRDSPFICAIGLLYLRYVCDPRQLWEWFRTYLQDEEDFEPSPAGLGRSVTIGEFTRDIMLDQFYFETIFPRVPKPGQGGCWNRLHLAIVHQTELDRVSKDAAWELQAGRSLSTLD</sequence>
<evidence type="ECO:0000256" key="5">
    <source>
        <dbReference type="ARBA" id="ARBA00023187"/>
    </source>
</evidence>
<name>A0A9D4TT39_CHLVU</name>
<evidence type="ECO:0000256" key="2">
    <source>
        <dbReference type="ARBA" id="ARBA00006164"/>
    </source>
</evidence>
<keyword evidence="9" id="KW-1185">Reference proteome</keyword>
<dbReference type="Proteomes" id="UP001055712">
    <property type="component" value="Unassembled WGS sequence"/>
</dbReference>
<keyword evidence="6 7" id="KW-0539">Nucleus</keyword>
<comment type="similarity">
    <text evidence="2 7">Belongs to the PRP38 family.</text>
</comment>
<dbReference type="OrthoDB" id="3881at2759"/>
<evidence type="ECO:0000256" key="7">
    <source>
        <dbReference type="RuleBase" id="RU367025"/>
    </source>
</evidence>
<dbReference type="PANTHER" id="PTHR23142">
    <property type="entry name" value="PRE-MRNA-SPLICING FACTOR 38A-RELATED"/>
    <property type="match status" value="1"/>
</dbReference>
<evidence type="ECO:0000256" key="1">
    <source>
        <dbReference type="ARBA" id="ARBA00004123"/>
    </source>
</evidence>
<reference evidence="8" key="2">
    <citation type="submission" date="2020-11" db="EMBL/GenBank/DDBJ databases">
        <authorList>
            <person name="Cecchin M."/>
            <person name="Marcolungo L."/>
            <person name="Rossato M."/>
            <person name="Girolomoni L."/>
            <person name="Cosentino E."/>
            <person name="Cuine S."/>
            <person name="Li-Beisson Y."/>
            <person name="Delledonne M."/>
            <person name="Ballottari M."/>
        </authorList>
    </citation>
    <scope>NUCLEOTIDE SEQUENCE</scope>
    <source>
        <strain evidence="8">211/11P</strain>
        <tissue evidence="8">Whole cell</tissue>
    </source>
</reference>
<dbReference type="GO" id="GO:0005681">
    <property type="term" value="C:spliceosomal complex"/>
    <property type="evidence" value="ECO:0007669"/>
    <property type="project" value="UniProtKB-KW"/>
</dbReference>
<evidence type="ECO:0000313" key="8">
    <source>
        <dbReference type="EMBL" id="KAI3432827.1"/>
    </source>
</evidence>
<dbReference type="Pfam" id="PF03371">
    <property type="entry name" value="PRP38"/>
    <property type="match status" value="1"/>
</dbReference>
<dbReference type="EMBL" id="SIDB01000005">
    <property type="protein sequence ID" value="KAI3432827.1"/>
    <property type="molecule type" value="Genomic_DNA"/>
</dbReference>
<keyword evidence="5 7" id="KW-0508">mRNA splicing</keyword>
<comment type="function">
    <text evidence="7">Required for pre-mRNA splicing.</text>
</comment>
<protein>
    <recommendedName>
        <fullName evidence="7">Pre-mRNA-splicing factor 38</fullName>
    </recommendedName>
</protein>
<reference evidence="8" key="1">
    <citation type="journal article" date="2019" name="Plant J.">
        <title>Chlorella vulgaris genome assembly and annotation reveals the molecular basis for metabolic acclimation to high light conditions.</title>
        <authorList>
            <person name="Cecchin M."/>
            <person name="Marcolungo L."/>
            <person name="Rossato M."/>
            <person name="Girolomoni L."/>
            <person name="Cosentino E."/>
            <person name="Cuine S."/>
            <person name="Li-Beisson Y."/>
            <person name="Delledonne M."/>
            <person name="Ballottari M."/>
        </authorList>
    </citation>
    <scope>NUCLEOTIDE SEQUENCE</scope>
    <source>
        <strain evidence="8">211/11P</strain>
    </source>
</reference>
<gene>
    <name evidence="8" type="ORF">D9Q98_010411</name>
</gene>
<dbReference type="AlphaFoldDB" id="A0A9D4TT39"/>
<dbReference type="GO" id="GO:0000398">
    <property type="term" value="P:mRNA splicing, via spliceosome"/>
    <property type="evidence" value="ECO:0007669"/>
    <property type="project" value="UniProtKB-UniRule"/>
</dbReference>
<comment type="subcellular location">
    <subcellularLocation>
        <location evidence="1 7">Nucleus</location>
    </subcellularLocation>
</comment>
<evidence type="ECO:0000313" key="9">
    <source>
        <dbReference type="Proteomes" id="UP001055712"/>
    </source>
</evidence>
<evidence type="ECO:0000256" key="3">
    <source>
        <dbReference type="ARBA" id="ARBA00022664"/>
    </source>
</evidence>
<comment type="caution">
    <text evidence="8">The sequence shown here is derived from an EMBL/GenBank/DDBJ whole genome shotgun (WGS) entry which is preliminary data.</text>
</comment>
<keyword evidence="3 7" id="KW-0507">mRNA processing</keyword>
<evidence type="ECO:0000256" key="4">
    <source>
        <dbReference type="ARBA" id="ARBA00022728"/>
    </source>
</evidence>
<dbReference type="InterPro" id="IPR005037">
    <property type="entry name" value="PRP38"/>
</dbReference>
<proteinExistence type="inferred from homology"/>
<keyword evidence="4 7" id="KW-0747">Spliceosome</keyword>
<evidence type="ECO:0000256" key="6">
    <source>
        <dbReference type="ARBA" id="ARBA00023242"/>
    </source>
</evidence>
<organism evidence="8 9">
    <name type="scientific">Chlorella vulgaris</name>
    <name type="common">Green alga</name>
    <dbReference type="NCBI Taxonomy" id="3077"/>
    <lineage>
        <taxon>Eukaryota</taxon>
        <taxon>Viridiplantae</taxon>
        <taxon>Chlorophyta</taxon>
        <taxon>core chlorophytes</taxon>
        <taxon>Trebouxiophyceae</taxon>
        <taxon>Chlorellales</taxon>
        <taxon>Chlorellaceae</taxon>
        <taxon>Chlorella clade</taxon>
        <taxon>Chlorella</taxon>
    </lineage>
</organism>